<keyword evidence="3" id="KW-1185">Reference proteome</keyword>
<feature type="compositionally biased region" description="Pro residues" evidence="1">
    <location>
        <begin position="59"/>
        <end position="72"/>
    </location>
</feature>
<dbReference type="Proteomes" id="UP000017746">
    <property type="component" value="Chromosome"/>
</dbReference>
<feature type="region of interest" description="Disordered" evidence="1">
    <location>
        <begin position="51"/>
        <end position="72"/>
    </location>
</feature>
<dbReference type="AlphaFoldDB" id="U5WFA7"/>
<evidence type="ECO:0000313" key="3">
    <source>
        <dbReference type="Proteomes" id="UP000017746"/>
    </source>
</evidence>
<evidence type="ECO:0000256" key="1">
    <source>
        <dbReference type="SAM" id="MobiDB-lite"/>
    </source>
</evidence>
<dbReference type="KEGG" id="afs:AFR_41685"/>
<sequence length="72" mass="7863">MFDLEFLKANLWAIAILLGLCARPAADVTTFFCAMVFVEKSQRLEAIKAIRAGQAPRTDTPPTPESPPWASA</sequence>
<organism evidence="2 3">
    <name type="scientific">Actinoplanes friuliensis DSM 7358</name>
    <dbReference type="NCBI Taxonomy" id="1246995"/>
    <lineage>
        <taxon>Bacteria</taxon>
        <taxon>Bacillati</taxon>
        <taxon>Actinomycetota</taxon>
        <taxon>Actinomycetes</taxon>
        <taxon>Micromonosporales</taxon>
        <taxon>Micromonosporaceae</taxon>
        <taxon>Actinoplanes</taxon>
    </lineage>
</organism>
<dbReference type="HOGENOM" id="CLU_2713244_0_0_11"/>
<name>U5WFA7_9ACTN</name>
<protein>
    <submittedName>
        <fullName evidence="2">Uncharacterized protein</fullName>
    </submittedName>
</protein>
<dbReference type="EMBL" id="CP006272">
    <property type="protein sequence ID" value="AGZ46591.1"/>
    <property type="molecule type" value="Genomic_DNA"/>
</dbReference>
<dbReference type="RefSeq" id="WP_023562922.1">
    <property type="nucleotide sequence ID" value="NC_022657.1"/>
</dbReference>
<evidence type="ECO:0000313" key="2">
    <source>
        <dbReference type="EMBL" id="AGZ46591.1"/>
    </source>
</evidence>
<accession>U5WFA7</accession>
<dbReference type="PATRIC" id="fig|1246995.3.peg.8436"/>
<gene>
    <name evidence="2" type="ORF">AFR_41685</name>
</gene>
<reference evidence="2 3" key="1">
    <citation type="journal article" date="2014" name="J. Biotechnol.">
        <title>Complete genome sequence of the actinobacterium Actinoplanes friuliensis HAG 010964, producer of the lipopeptide antibiotic friulimycin.</title>
        <authorList>
            <person name="Ruckert C."/>
            <person name="Szczepanowski R."/>
            <person name="Albersmeier A."/>
            <person name="Goesmann A."/>
            <person name="Fischer N."/>
            <person name="Steinkamper A."/>
            <person name="Puhler A."/>
            <person name="Biener R."/>
            <person name="Schwartz D."/>
            <person name="Kalinowski J."/>
        </authorList>
    </citation>
    <scope>NUCLEOTIDE SEQUENCE [LARGE SCALE GENOMIC DNA]</scope>
    <source>
        <strain evidence="2 3">DSM 7358</strain>
    </source>
</reference>
<proteinExistence type="predicted"/>